<protein>
    <submittedName>
        <fullName evidence="1">Uncharacterized protein</fullName>
    </submittedName>
</protein>
<dbReference type="AlphaFoldDB" id="A0A3E1NIA6"/>
<dbReference type="EMBL" id="QTJU01000004">
    <property type="protein sequence ID" value="RFM27660.1"/>
    <property type="molecule type" value="Genomic_DNA"/>
</dbReference>
<gene>
    <name evidence="1" type="ORF">DXN05_13185</name>
</gene>
<dbReference type="Proteomes" id="UP000261284">
    <property type="component" value="Unassembled WGS sequence"/>
</dbReference>
<evidence type="ECO:0000313" key="2">
    <source>
        <dbReference type="Proteomes" id="UP000261284"/>
    </source>
</evidence>
<organism evidence="1 2">
    <name type="scientific">Deminuibacter soli</name>
    <dbReference type="NCBI Taxonomy" id="2291815"/>
    <lineage>
        <taxon>Bacteria</taxon>
        <taxon>Pseudomonadati</taxon>
        <taxon>Bacteroidota</taxon>
        <taxon>Chitinophagia</taxon>
        <taxon>Chitinophagales</taxon>
        <taxon>Chitinophagaceae</taxon>
        <taxon>Deminuibacter</taxon>
    </lineage>
</organism>
<accession>A0A3E1NIA6</accession>
<proteinExistence type="predicted"/>
<reference evidence="1 2" key="1">
    <citation type="submission" date="2018-08" db="EMBL/GenBank/DDBJ databases">
        <title>Chitinophagaceae sp. K23C18032701, a novel bacterium isolated from forest soil.</title>
        <authorList>
            <person name="Wang C."/>
        </authorList>
    </citation>
    <scope>NUCLEOTIDE SEQUENCE [LARGE SCALE GENOMIC DNA]</scope>
    <source>
        <strain evidence="1 2">K23C18032701</strain>
    </source>
</reference>
<keyword evidence="2" id="KW-1185">Reference proteome</keyword>
<comment type="caution">
    <text evidence="1">The sequence shown here is derived from an EMBL/GenBank/DDBJ whole genome shotgun (WGS) entry which is preliminary data.</text>
</comment>
<name>A0A3E1NIA6_9BACT</name>
<evidence type="ECO:0000313" key="1">
    <source>
        <dbReference type="EMBL" id="RFM27660.1"/>
    </source>
</evidence>
<sequence length="179" mass="21029">MQSAKLNVDLQFPVIVFIGNHIRVVHSVKQLLVCKVADVHTISRMDELVLDTAGCLYRRTKFVALEYNDMLGGFSMRNFLFGLCYVHKTFERAQQLSIEDLHGYFGKMQHMQRNSPAVIDADLQQSFFQLTDPQEALKWLFYIADSRQFPHPEKNEFKWRQGKRYLRRICSEAMNAYPF</sequence>